<dbReference type="GO" id="GO:0003723">
    <property type="term" value="F:RNA binding"/>
    <property type="evidence" value="ECO:0007669"/>
    <property type="project" value="InterPro"/>
</dbReference>
<proteinExistence type="predicted"/>
<dbReference type="GO" id="GO:0001731">
    <property type="term" value="P:formation of translation preinitiation complex"/>
    <property type="evidence" value="ECO:0007669"/>
    <property type="project" value="TreeGrafter"/>
</dbReference>
<dbReference type="PIRSF" id="PIRSF005067">
    <property type="entry name" value="Tma_RNA-bind_prd"/>
    <property type="match status" value="1"/>
</dbReference>
<dbReference type="InterPro" id="IPR015947">
    <property type="entry name" value="PUA-like_sf"/>
</dbReference>
<feature type="domain" description="PUA" evidence="1">
    <location>
        <begin position="78"/>
        <end position="153"/>
    </location>
</feature>
<dbReference type="InterPro" id="IPR016437">
    <property type="entry name" value="MCT-1/Tma20"/>
</dbReference>
<dbReference type="InterPro" id="IPR015266">
    <property type="entry name" value="DUF1947"/>
</dbReference>
<accession>A0A1Y3GGM5</accession>
<dbReference type="PANTHER" id="PTHR22798">
    <property type="entry name" value="MCT-1 PROTEIN"/>
    <property type="match status" value="1"/>
</dbReference>
<reference evidence="2 3" key="1">
    <citation type="submission" date="2016-12" db="EMBL/GenBank/DDBJ databases">
        <title>Discovery of methanogenic haloarchaea.</title>
        <authorList>
            <person name="Sorokin D.Y."/>
            <person name="Makarova K.S."/>
            <person name="Abbas B."/>
            <person name="Ferrer M."/>
            <person name="Golyshin P.N."/>
        </authorList>
    </citation>
    <scope>NUCLEOTIDE SEQUENCE [LARGE SCALE GENOMIC DNA]</scope>
    <source>
        <strain evidence="2">AMET1</strain>
    </source>
</reference>
<dbReference type="Pfam" id="PF01472">
    <property type="entry name" value="PUA"/>
    <property type="match status" value="1"/>
</dbReference>
<gene>
    <name evidence="2" type="ORF">AMET1_1445</name>
</gene>
<evidence type="ECO:0000313" key="2">
    <source>
        <dbReference type="EMBL" id="OUJ18526.1"/>
    </source>
</evidence>
<dbReference type="PROSITE" id="PS50890">
    <property type="entry name" value="PUA"/>
    <property type="match status" value="1"/>
</dbReference>
<dbReference type="Pfam" id="PF09183">
    <property type="entry name" value="DUF1947"/>
    <property type="match status" value="1"/>
</dbReference>
<dbReference type="RefSeq" id="WP_086637793.1">
    <property type="nucleotide sequence ID" value="NZ_MRZU01000004.1"/>
</dbReference>
<name>A0A1Y3GGM5_9EURY</name>
<dbReference type="Gene3D" id="3.10.450.120">
    <property type="entry name" value="Pre-PUA domain, domain 1"/>
    <property type="match status" value="1"/>
</dbReference>
<dbReference type="InterPro" id="IPR022430">
    <property type="entry name" value="CHP03684"/>
</dbReference>
<dbReference type="NCBIfam" id="TIGR00451">
    <property type="entry name" value="unchar_dom_2"/>
    <property type="match status" value="1"/>
</dbReference>
<protein>
    <submittedName>
        <fullName evidence="2">Putative RNA-binding protein containing PUA domain Tma20</fullName>
    </submittedName>
</protein>
<dbReference type="InterPro" id="IPR004521">
    <property type="entry name" value="Uncharacterised_CHP00451"/>
</dbReference>
<organism evidence="2 3">
    <name type="scientific">Methanonatronarchaeum thermophilum</name>
    <dbReference type="NCBI Taxonomy" id="1927129"/>
    <lineage>
        <taxon>Archaea</taxon>
        <taxon>Methanobacteriati</taxon>
        <taxon>Methanobacteriota</taxon>
        <taxon>Methanonatronarchaeia</taxon>
        <taxon>Methanonatronarchaeales</taxon>
        <taxon>Methanonatronarchaeaceae</taxon>
        <taxon>Methanonatronarchaeum</taxon>
    </lineage>
</organism>
<keyword evidence="3" id="KW-1185">Reference proteome</keyword>
<comment type="caution">
    <text evidence="2">The sequence shown here is derived from an EMBL/GenBank/DDBJ whole genome shotgun (WGS) entry which is preliminary data.</text>
</comment>
<dbReference type="PANTHER" id="PTHR22798:SF0">
    <property type="entry name" value="MALIGNANT T-CELL-AMPLIFIED SEQUENCE 1"/>
    <property type="match status" value="1"/>
</dbReference>
<dbReference type="InterPro" id="IPR036974">
    <property type="entry name" value="PUA_sf"/>
</dbReference>
<dbReference type="NCBIfam" id="TIGR03684">
    <property type="entry name" value="arCOG00985"/>
    <property type="match status" value="1"/>
</dbReference>
<dbReference type="SMART" id="SM00359">
    <property type="entry name" value="PUA"/>
    <property type="match status" value="1"/>
</dbReference>
<dbReference type="AlphaFoldDB" id="A0A1Y3GGM5"/>
<dbReference type="SUPFAM" id="SSF88697">
    <property type="entry name" value="PUA domain-like"/>
    <property type="match status" value="1"/>
</dbReference>
<evidence type="ECO:0000313" key="3">
    <source>
        <dbReference type="Proteomes" id="UP000195137"/>
    </source>
</evidence>
<sequence>MKITSRHHMRKDKIRELGDQINEKFGCTVVDSGSDVEVAETDEGHQLVFVDKKPVLMEFGGDVFLTLVGALEIDVERRRVVVDQGAIPFLLNGADLMAPGVVDADVGIGVGELFLVVEEEHDKPIAVCRAVENGDYMNESGSGKVGETLHYVQDELWDFIKGL</sequence>
<dbReference type="Gene3D" id="2.30.130.10">
    <property type="entry name" value="PUA domain"/>
    <property type="match status" value="1"/>
</dbReference>
<dbReference type="InterPro" id="IPR002478">
    <property type="entry name" value="PUA"/>
</dbReference>
<dbReference type="OrthoDB" id="27972at2157"/>
<dbReference type="Proteomes" id="UP000195137">
    <property type="component" value="Unassembled WGS sequence"/>
</dbReference>
<evidence type="ECO:0000259" key="1">
    <source>
        <dbReference type="SMART" id="SM00359"/>
    </source>
</evidence>
<dbReference type="EMBL" id="MRZU01000004">
    <property type="protein sequence ID" value="OUJ18526.1"/>
    <property type="molecule type" value="Genomic_DNA"/>
</dbReference>